<keyword evidence="4" id="KW-0325">Glycoprotein</keyword>
<dbReference type="InterPro" id="IPR004886">
    <property type="entry name" value="Glucanosyltransferase"/>
</dbReference>
<dbReference type="Pfam" id="PF03198">
    <property type="entry name" value="Glyco_hydro_72"/>
    <property type="match status" value="1"/>
</dbReference>
<organism evidence="7 8">
    <name type="scientific">Pythium oligandrum</name>
    <name type="common">Mycoparasitic fungus</name>
    <dbReference type="NCBI Taxonomy" id="41045"/>
    <lineage>
        <taxon>Eukaryota</taxon>
        <taxon>Sar</taxon>
        <taxon>Stramenopiles</taxon>
        <taxon>Oomycota</taxon>
        <taxon>Peronosporomycetes</taxon>
        <taxon>Pythiales</taxon>
        <taxon>Pythiaceae</taxon>
        <taxon>Pythium</taxon>
    </lineage>
</organism>
<proteinExistence type="inferred from homology"/>
<dbReference type="Gene3D" id="3.20.20.80">
    <property type="entry name" value="Glycosidases"/>
    <property type="match status" value="1"/>
</dbReference>
<feature type="region of interest" description="Disordered" evidence="5">
    <location>
        <begin position="436"/>
        <end position="481"/>
    </location>
</feature>
<dbReference type="OrthoDB" id="421038at2759"/>
<gene>
    <name evidence="7" type="ORF">Poli38472_004334</name>
</gene>
<evidence type="ECO:0000256" key="2">
    <source>
        <dbReference type="ARBA" id="ARBA00022729"/>
    </source>
</evidence>
<dbReference type="AlphaFoldDB" id="A0A8K1FDB9"/>
<comment type="similarity">
    <text evidence="1">Belongs to the glycosyl hydrolase 72 family.</text>
</comment>
<dbReference type="PANTHER" id="PTHR31468:SF2">
    <property type="entry name" value="1,3-BETA-GLUCANOSYLTRANSFERASE GAS1"/>
    <property type="match status" value="1"/>
</dbReference>
<evidence type="ECO:0000256" key="6">
    <source>
        <dbReference type="SAM" id="SignalP"/>
    </source>
</evidence>
<protein>
    <recommendedName>
        <fullName evidence="9">1,3-beta-glucanosyltransferase</fullName>
    </recommendedName>
</protein>
<evidence type="ECO:0000256" key="4">
    <source>
        <dbReference type="ARBA" id="ARBA00023180"/>
    </source>
</evidence>
<evidence type="ECO:0000256" key="3">
    <source>
        <dbReference type="ARBA" id="ARBA00023157"/>
    </source>
</evidence>
<evidence type="ECO:0000256" key="1">
    <source>
        <dbReference type="ARBA" id="ARBA00007528"/>
    </source>
</evidence>
<sequence length="507" mass="55800">MKFIGFKKYLCAAALVLAGLNALASDANALAPPIVAKGNKFFNSETGEEFRLKGMAYYPRPNGGELANVGNYDWAADEHENVWRPHLEIMQQLGVNTIRLYSIDPSKSHDAFMCACSEAGIYVLVGMTAPCENCSVIDEKPPACYPSELFSRVQMVYNAMAVYDNTLGFSVGNENNLQIKHGPGGTITAPCVKALLRDARTYASSCTETLRQVPIGLDIADIPPRDQWLQYYDCVIDDDENTRADWLGFNPYVECDPLGNQDYTDSEGLQSLMKEYKDVGYSRPLMFGEFGCNEGTNTIEGWENQRSFNDAKWMNDEPEMQAEIVGGNVFEFTTEIANLQKTKKITKTKDPGKFGIGYFEPDNCDHDAIPCEFIPYPEFDNLLEAFTSTKPSKIIMESFKPTRTEALTCPKGVSTKLPPKPDVEMLACSARQPVCKSSNSTRVPKTTIKRKKTTVSSPSADADKTVTEPSSSSPETPLSSSHATSSACGILPLLLSLVVLVLVSNEN</sequence>
<dbReference type="SUPFAM" id="SSF51445">
    <property type="entry name" value="(Trans)glycosidases"/>
    <property type="match status" value="1"/>
</dbReference>
<feature type="signal peptide" evidence="6">
    <location>
        <begin position="1"/>
        <end position="29"/>
    </location>
</feature>
<dbReference type="InterPro" id="IPR017853">
    <property type="entry name" value="GH"/>
</dbReference>
<evidence type="ECO:0008006" key="9">
    <source>
        <dbReference type="Google" id="ProtNLM"/>
    </source>
</evidence>
<feature type="compositionally biased region" description="Low complexity" evidence="5">
    <location>
        <begin position="467"/>
        <end position="481"/>
    </location>
</feature>
<dbReference type="EMBL" id="SPLM01000109">
    <property type="protein sequence ID" value="TMW59265.1"/>
    <property type="molecule type" value="Genomic_DNA"/>
</dbReference>
<keyword evidence="3" id="KW-1015">Disulfide bond</keyword>
<keyword evidence="8" id="KW-1185">Reference proteome</keyword>
<dbReference type="Proteomes" id="UP000794436">
    <property type="component" value="Unassembled WGS sequence"/>
</dbReference>
<accession>A0A8K1FDB9</accession>
<reference evidence="7" key="1">
    <citation type="submission" date="2019-03" db="EMBL/GenBank/DDBJ databases">
        <title>Long read genome sequence of the mycoparasitic Pythium oligandrum ATCC 38472 isolated from sugarbeet rhizosphere.</title>
        <authorList>
            <person name="Gaulin E."/>
        </authorList>
    </citation>
    <scope>NUCLEOTIDE SEQUENCE</scope>
    <source>
        <strain evidence="7">ATCC 38472_TT</strain>
    </source>
</reference>
<dbReference type="GO" id="GO:0005886">
    <property type="term" value="C:plasma membrane"/>
    <property type="evidence" value="ECO:0007669"/>
    <property type="project" value="TreeGrafter"/>
</dbReference>
<comment type="caution">
    <text evidence="7">The sequence shown here is derived from an EMBL/GenBank/DDBJ whole genome shotgun (WGS) entry which is preliminary data.</text>
</comment>
<evidence type="ECO:0000256" key="5">
    <source>
        <dbReference type="SAM" id="MobiDB-lite"/>
    </source>
</evidence>
<feature type="chain" id="PRO_5035424779" description="1,3-beta-glucanosyltransferase" evidence="6">
    <location>
        <begin position="30"/>
        <end position="507"/>
    </location>
</feature>
<evidence type="ECO:0000313" key="8">
    <source>
        <dbReference type="Proteomes" id="UP000794436"/>
    </source>
</evidence>
<dbReference type="GO" id="GO:0042124">
    <property type="term" value="F:1,3-beta-glucanosyltransferase activity"/>
    <property type="evidence" value="ECO:0007669"/>
    <property type="project" value="TreeGrafter"/>
</dbReference>
<dbReference type="PANTHER" id="PTHR31468">
    <property type="entry name" value="1,3-BETA-GLUCANOSYLTRANSFERASE GAS1"/>
    <property type="match status" value="1"/>
</dbReference>
<dbReference type="GO" id="GO:0034411">
    <property type="term" value="P:cell wall (1-&gt;3)-beta-D-glucan biosynthetic process"/>
    <property type="evidence" value="ECO:0007669"/>
    <property type="project" value="TreeGrafter"/>
</dbReference>
<keyword evidence="2 6" id="KW-0732">Signal</keyword>
<name>A0A8K1FDB9_PYTOL</name>
<evidence type="ECO:0000313" key="7">
    <source>
        <dbReference type="EMBL" id="TMW59265.1"/>
    </source>
</evidence>